<evidence type="ECO:0000256" key="2">
    <source>
        <dbReference type="SAM" id="Phobius"/>
    </source>
</evidence>
<feature type="compositionally biased region" description="Basic and acidic residues" evidence="1">
    <location>
        <begin position="8"/>
        <end position="21"/>
    </location>
</feature>
<keyword evidence="2" id="KW-1133">Transmembrane helix</keyword>
<feature type="transmembrane region" description="Helical" evidence="2">
    <location>
        <begin position="115"/>
        <end position="133"/>
    </location>
</feature>
<keyword evidence="2" id="KW-0472">Membrane</keyword>
<dbReference type="Proteomes" id="UP001162640">
    <property type="component" value="Unassembled WGS sequence"/>
</dbReference>
<proteinExistence type="predicted"/>
<reference evidence="4" key="1">
    <citation type="journal article" date="2023" name="Commun. Biol.">
        <title>Genome analysis of Parmales, the sister group of diatoms, reveals the evolutionary specialization of diatoms from phago-mixotrophs to photoautotrophs.</title>
        <authorList>
            <person name="Ban H."/>
            <person name="Sato S."/>
            <person name="Yoshikawa S."/>
            <person name="Yamada K."/>
            <person name="Nakamura Y."/>
            <person name="Ichinomiya M."/>
            <person name="Sato N."/>
            <person name="Blanc-Mathieu R."/>
            <person name="Endo H."/>
            <person name="Kuwata A."/>
            <person name="Ogata H."/>
        </authorList>
    </citation>
    <scope>NUCLEOTIDE SEQUENCE [LARGE SCALE GENOMIC DNA]</scope>
</reference>
<evidence type="ECO:0000313" key="3">
    <source>
        <dbReference type="EMBL" id="GMH68816.1"/>
    </source>
</evidence>
<organism evidence="3 4">
    <name type="scientific">Triparma laevis f. inornata</name>
    <dbReference type="NCBI Taxonomy" id="1714386"/>
    <lineage>
        <taxon>Eukaryota</taxon>
        <taxon>Sar</taxon>
        <taxon>Stramenopiles</taxon>
        <taxon>Ochrophyta</taxon>
        <taxon>Bolidophyceae</taxon>
        <taxon>Parmales</taxon>
        <taxon>Triparmaceae</taxon>
        <taxon>Triparma</taxon>
    </lineage>
</organism>
<feature type="region of interest" description="Disordered" evidence="1">
    <location>
        <begin position="1"/>
        <end position="21"/>
    </location>
</feature>
<name>A0A9W7AE29_9STRA</name>
<evidence type="ECO:0000256" key="1">
    <source>
        <dbReference type="SAM" id="MobiDB-lite"/>
    </source>
</evidence>
<evidence type="ECO:0000313" key="4">
    <source>
        <dbReference type="Proteomes" id="UP001162640"/>
    </source>
</evidence>
<dbReference type="AlphaFoldDB" id="A0A9W7AE29"/>
<dbReference type="EMBL" id="BLQM01000143">
    <property type="protein sequence ID" value="GMH68816.1"/>
    <property type="molecule type" value="Genomic_DNA"/>
</dbReference>
<accession>A0A9W7AE29</accession>
<protein>
    <submittedName>
        <fullName evidence="3">Uncharacterized protein</fullName>
    </submittedName>
</protein>
<gene>
    <name evidence="3" type="ORF">TL16_g05013</name>
</gene>
<sequence length="157" mass="16852">MMKLAKSAKQEGVKLAKESRGKGTKIMQEGVSVGKAKMKEGRRVGESMAAENMSRVKGGLRGVLGEVAPQVGFVKQAAVTATKKVAPEMKRIVGQGAKEASDSASSYVWGKAGKWFFIWSLSAVFVFAVGSSIPRAVLTTIIETQRTKDKKEEGDEE</sequence>
<comment type="caution">
    <text evidence="3">The sequence shown here is derived from an EMBL/GenBank/DDBJ whole genome shotgun (WGS) entry which is preliminary data.</text>
</comment>
<keyword evidence="2" id="KW-0812">Transmembrane</keyword>